<protein>
    <submittedName>
        <fullName evidence="1">Phosphohistidine phosphatase SixA</fullName>
    </submittedName>
</protein>
<dbReference type="Pfam" id="PF00300">
    <property type="entry name" value="His_Phos_1"/>
    <property type="match status" value="1"/>
</dbReference>
<keyword evidence="2" id="KW-1185">Reference proteome</keyword>
<evidence type="ECO:0000313" key="2">
    <source>
        <dbReference type="Proteomes" id="UP000295063"/>
    </source>
</evidence>
<dbReference type="CDD" id="cd07067">
    <property type="entry name" value="HP_PGM_like"/>
    <property type="match status" value="1"/>
</dbReference>
<dbReference type="InterPro" id="IPR013078">
    <property type="entry name" value="His_Pase_superF_clade-1"/>
</dbReference>
<dbReference type="InterPro" id="IPR050275">
    <property type="entry name" value="PGM_Phosphatase"/>
</dbReference>
<dbReference type="InterPro" id="IPR029033">
    <property type="entry name" value="His_PPase_superfam"/>
</dbReference>
<sequence length="160" mass="18096">MVIVLFRHGEAEDRADLRDDGLRSLTAKGRKRTKKMAKIVNKLLPRKCKIQIWSSPLLRALQTAEILAEQVGVKVKIHNAISNGDFETLRANLTVCHEDDCILIVGHQPFLGEWTEQLTGMQLPFRKSTAAGVRFLTGTQVNSRTEAELLWYIQPRFSKG</sequence>
<organism evidence="1 2">
    <name type="scientific">Anaerospora hongkongensis</name>
    <dbReference type="NCBI Taxonomy" id="244830"/>
    <lineage>
        <taxon>Bacteria</taxon>
        <taxon>Bacillati</taxon>
        <taxon>Bacillota</taxon>
        <taxon>Negativicutes</taxon>
        <taxon>Selenomonadales</taxon>
        <taxon>Sporomusaceae</taxon>
        <taxon>Anaerospora</taxon>
    </lineage>
</organism>
<name>A0A4V2Q903_9FIRM</name>
<proteinExistence type="predicted"/>
<gene>
    <name evidence="1" type="ORF">EV210_102360</name>
</gene>
<dbReference type="GO" id="GO:0101006">
    <property type="term" value="F:protein histidine phosphatase activity"/>
    <property type="evidence" value="ECO:0007669"/>
    <property type="project" value="InterPro"/>
</dbReference>
<dbReference type="AlphaFoldDB" id="A0A4V2Q903"/>
<dbReference type="GO" id="GO:0005737">
    <property type="term" value="C:cytoplasm"/>
    <property type="evidence" value="ECO:0007669"/>
    <property type="project" value="InterPro"/>
</dbReference>
<dbReference type="Gene3D" id="3.40.50.1240">
    <property type="entry name" value="Phosphoglycerate mutase-like"/>
    <property type="match status" value="1"/>
</dbReference>
<dbReference type="SUPFAM" id="SSF53254">
    <property type="entry name" value="Phosphoglycerate mutase-like"/>
    <property type="match status" value="1"/>
</dbReference>
<dbReference type="OrthoDB" id="2388260at2"/>
<evidence type="ECO:0000313" key="1">
    <source>
        <dbReference type="EMBL" id="TCL39444.1"/>
    </source>
</evidence>
<dbReference type="PANTHER" id="PTHR48100">
    <property type="entry name" value="BROAD-SPECIFICITY PHOSPHATASE YOR283W-RELATED"/>
    <property type="match status" value="1"/>
</dbReference>
<dbReference type="InterPro" id="IPR004449">
    <property type="entry name" value="SixA"/>
</dbReference>
<dbReference type="SMART" id="SM00855">
    <property type="entry name" value="PGAM"/>
    <property type="match status" value="1"/>
</dbReference>
<reference evidence="1 2" key="1">
    <citation type="submission" date="2019-03" db="EMBL/GenBank/DDBJ databases">
        <title>Genomic Encyclopedia of Type Strains, Phase IV (KMG-IV): sequencing the most valuable type-strain genomes for metagenomic binning, comparative biology and taxonomic classification.</title>
        <authorList>
            <person name="Goeker M."/>
        </authorList>
    </citation>
    <scope>NUCLEOTIDE SEQUENCE [LARGE SCALE GENOMIC DNA]</scope>
    <source>
        <strain evidence="1 2">DSM 15969</strain>
    </source>
</reference>
<comment type="caution">
    <text evidence="1">The sequence shown here is derived from an EMBL/GenBank/DDBJ whole genome shotgun (WGS) entry which is preliminary data.</text>
</comment>
<dbReference type="EMBL" id="SLUI01000002">
    <property type="protein sequence ID" value="TCL39444.1"/>
    <property type="molecule type" value="Genomic_DNA"/>
</dbReference>
<dbReference type="Proteomes" id="UP000295063">
    <property type="component" value="Unassembled WGS sequence"/>
</dbReference>
<dbReference type="NCBIfam" id="TIGR00249">
    <property type="entry name" value="sixA"/>
    <property type="match status" value="1"/>
</dbReference>
<dbReference type="RefSeq" id="WP_132075983.1">
    <property type="nucleotide sequence ID" value="NZ_DALYTA010000014.1"/>
</dbReference>
<accession>A0A4V2Q903</accession>